<feature type="signal peptide" evidence="1">
    <location>
        <begin position="1"/>
        <end position="23"/>
    </location>
</feature>
<dbReference type="Gene3D" id="3.40.30.10">
    <property type="entry name" value="Glutaredoxin"/>
    <property type="match status" value="1"/>
</dbReference>
<dbReference type="EMBL" id="JAENIL010000078">
    <property type="protein sequence ID" value="MBK1880258.1"/>
    <property type="molecule type" value="Genomic_DNA"/>
</dbReference>
<accession>A0A934S1M4</accession>
<evidence type="ECO:0000259" key="2">
    <source>
        <dbReference type="PROSITE" id="PS51352"/>
    </source>
</evidence>
<dbReference type="AlphaFoldDB" id="A0A934S1M4"/>
<name>A0A934S1M4_9BACT</name>
<protein>
    <submittedName>
        <fullName evidence="3">Thioredoxin family protein</fullName>
    </submittedName>
</protein>
<dbReference type="InterPro" id="IPR013766">
    <property type="entry name" value="Thioredoxin_domain"/>
</dbReference>
<reference evidence="3" key="1">
    <citation type="submission" date="2021-01" db="EMBL/GenBank/DDBJ databases">
        <title>Modified the classification status of verrucomicrobia.</title>
        <authorList>
            <person name="Feng X."/>
        </authorList>
    </citation>
    <scope>NUCLEOTIDE SEQUENCE</scope>
    <source>
        <strain evidence="3">KCTC 13126</strain>
    </source>
</reference>
<dbReference type="Proteomes" id="UP000617628">
    <property type="component" value="Unassembled WGS sequence"/>
</dbReference>
<evidence type="ECO:0000313" key="3">
    <source>
        <dbReference type="EMBL" id="MBK1880258.1"/>
    </source>
</evidence>
<proteinExistence type="predicted"/>
<feature type="domain" description="Thioredoxin" evidence="2">
    <location>
        <begin position="2"/>
        <end position="136"/>
    </location>
</feature>
<dbReference type="CDD" id="cd02947">
    <property type="entry name" value="TRX_family"/>
    <property type="match status" value="1"/>
</dbReference>
<dbReference type="Pfam" id="PF00085">
    <property type="entry name" value="Thioredoxin"/>
    <property type="match status" value="1"/>
</dbReference>
<evidence type="ECO:0000313" key="4">
    <source>
        <dbReference type="Proteomes" id="UP000617628"/>
    </source>
</evidence>
<gene>
    <name evidence="3" type="ORF">JIN87_25465</name>
</gene>
<dbReference type="SUPFAM" id="SSF52833">
    <property type="entry name" value="Thioredoxin-like"/>
    <property type="match status" value="1"/>
</dbReference>
<organism evidence="3 4">
    <name type="scientific">Pelagicoccus mobilis</name>
    <dbReference type="NCBI Taxonomy" id="415221"/>
    <lineage>
        <taxon>Bacteria</taxon>
        <taxon>Pseudomonadati</taxon>
        <taxon>Verrucomicrobiota</taxon>
        <taxon>Opitutia</taxon>
        <taxon>Puniceicoccales</taxon>
        <taxon>Pelagicoccaceae</taxon>
        <taxon>Pelagicoccus</taxon>
    </lineage>
</organism>
<feature type="chain" id="PRO_5036920198" evidence="1">
    <location>
        <begin position="24"/>
        <end position="137"/>
    </location>
</feature>
<dbReference type="RefSeq" id="WP_200359027.1">
    <property type="nucleotide sequence ID" value="NZ_JAENIL010000078.1"/>
</dbReference>
<dbReference type="PROSITE" id="PS51352">
    <property type="entry name" value="THIOREDOXIN_2"/>
    <property type="match status" value="1"/>
</dbReference>
<dbReference type="InterPro" id="IPR036249">
    <property type="entry name" value="Thioredoxin-like_sf"/>
</dbReference>
<keyword evidence="4" id="KW-1185">Reference proteome</keyword>
<sequence length="137" mass="14305">MNTLSKSALTFVAALLLAGPAFSKSVDLVEPKLVGLYFHASWCAACKKLDPAMDDAAGDLKKSPFLLVKLDVSNKVTQHQAGMTAAAMGFGDIYKSTGLKTGFIILVDPATGKEVGRITKSEDASAITGKIKGLTDA</sequence>
<comment type="caution">
    <text evidence="3">The sequence shown here is derived from an EMBL/GenBank/DDBJ whole genome shotgun (WGS) entry which is preliminary data.</text>
</comment>
<evidence type="ECO:0000256" key="1">
    <source>
        <dbReference type="SAM" id="SignalP"/>
    </source>
</evidence>
<keyword evidence="1" id="KW-0732">Signal</keyword>